<gene>
    <name evidence="8" type="ORF">GCM10009547_12640</name>
</gene>
<dbReference type="EMBL" id="BAAAHE010000008">
    <property type="protein sequence ID" value="GAA0612082.1"/>
    <property type="molecule type" value="Genomic_DNA"/>
</dbReference>
<evidence type="ECO:0000313" key="8">
    <source>
        <dbReference type="EMBL" id="GAA0612082.1"/>
    </source>
</evidence>
<evidence type="ECO:0000256" key="4">
    <source>
        <dbReference type="ARBA" id="ARBA00022827"/>
    </source>
</evidence>
<evidence type="ECO:0000256" key="2">
    <source>
        <dbReference type="ARBA" id="ARBA00010139"/>
    </source>
</evidence>
<dbReference type="RefSeq" id="WP_344602766.1">
    <property type="nucleotide sequence ID" value="NZ_BAAAHE010000008.1"/>
</dbReference>
<dbReference type="PANTHER" id="PTHR43098">
    <property type="entry name" value="L-ORNITHINE N(5)-MONOOXYGENASE-RELATED"/>
    <property type="match status" value="1"/>
</dbReference>
<dbReference type="Gene3D" id="3.50.50.60">
    <property type="entry name" value="FAD/NAD(P)-binding domain"/>
    <property type="match status" value="3"/>
</dbReference>
<dbReference type="InterPro" id="IPR036188">
    <property type="entry name" value="FAD/NAD-bd_sf"/>
</dbReference>
<keyword evidence="7" id="KW-0503">Monooxygenase</keyword>
<name>A0ABN1GIF8_9ACTN</name>
<evidence type="ECO:0000256" key="3">
    <source>
        <dbReference type="ARBA" id="ARBA00022630"/>
    </source>
</evidence>
<keyword evidence="9" id="KW-1185">Reference proteome</keyword>
<keyword evidence="5" id="KW-0521">NADP</keyword>
<evidence type="ECO:0000256" key="1">
    <source>
        <dbReference type="ARBA" id="ARBA00001974"/>
    </source>
</evidence>
<accession>A0ABN1GIF8</accession>
<comment type="caution">
    <text evidence="8">The sequence shown here is derived from an EMBL/GenBank/DDBJ whole genome shotgun (WGS) entry which is preliminary data.</text>
</comment>
<dbReference type="Pfam" id="PF13738">
    <property type="entry name" value="Pyr_redox_3"/>
    <property type="match status" value="1"/>
</dbReference>
<dbReference type="Proteomes" id="UP001500957">
    <property type="component" value="Unassembled WGS sequence"/>
</dbReference>
<comment type="cofactor">
    <cofactor evidence="1">
        <name>FAD</name>
        <dbReference type="ChEBI" id="CHEBI:57692"/>
    </cofactor>
</comment>
<organism evidence="8 9">
    <name type="scientific">Sporichthya brevicatena</name>
    <dbReference type="NCBI Taxonomy" id="171442"/>
    <lineage>
        <taxon>Bacteria</taxon>
        <taxon>Bacillati</taxon>
        <taxon>Actinomycetota</taxon>
        <taxon>Actinomycetes</taxon>
        <taxon>Sporichthyales</taxon>
        <taxon>Sporichthyaceae</taxon>
        <taxon>Sporichthya</taxon>
    </lineage>
</organism>
<dbReference type="PRINTS" id="PR00411">
    <property type="entry name" value="PNDRDTASEI"/>
</dbReference>
<dbReference type="PANTHER" id="PTHR43098:SF3">
    <property type="entry name" value="L-ORNITHINE N(5)-MONOOXYGENASE-RELATED"/>
    <property type="match status" value="1"/>
</dbReference>
<dbReference type="SUPFAM" id="SSF51905">
    <property type="entry name" value="FAD/NAD(P)-binding domain"/>
    <property type="match status" value="2"/>
</dbReference>
<proteinExistence type="inferred from homology"/>
<sequence length="551" mass="59855">MTTSTNTGAALPTTCDVLIVGAGFGGLYMLHKLRQLGFDAHVIEAAAGVGGTWYWNRYPGARCDIESIQYSYSFDDELQQEWNWSERYAAQPEILAYAEHVADRFGLRSGITFSTRVTATTYDAARNLWMIDTDRGAQVNARFCIAAVGCLSTPQVPSWPGVENFAGEIYHPGAWPHEGVDLRGKRVAVIGTGSSGIQIISAIADEVEHLTVFQRTPTFAFPAHNRPLSPEDLAAAKARYSEIREAARRAPQGRAFATEGRPLLGDTPDQRDEVLRRYWAMGGLDFTKAYDDISSVLEADAVAADFVRDRISEVVQDPAKREVLLPRGHPISAKRPCLEINYFASFNRPNVEIVDVRANPIVEVTATGIRTTAATHDVDVIIVATGYDAMTGTLLRLGVVGRDGVALTEAWAAGPRTYLGVLVDGFPNFFIVAGPGSPSVFSNVILAIEQHVDWISDLLTFARSAEADLVEADPAAAQEWTAHVTDIGERTFLSLGNSWYRGANIPGKPQVVMPYVGGTHVYRDKCDAVAAAGYPGVSISRHRGATVLPQT</sequence>
<comment type="similarity">
    <text evidence="2">Belongs to the FAD-binding monooxygenase family.</text>
</comment>
<evidence type="ECO:0000313" key="9">
    <source>
        <dbReference type="Proteomes" id="UP001500957"/>
    </source>
</evidence>
<reference evidence="8 9" key="1">
    <citation type="journal article" date="2019" name="Int. J. Syst. Evol. Microbiol.">
        <title>The Global Catalogue of Microorganisms (GCM) 10K type strain sequencing project: providing services to taxonomists for standard genome sequencing and annotation.</title>
        <authorList>
            <consortium name="The Broad Institute Genomics Platform"/>
            <consortium name="The Broad Institute Genome Sequencing Center for Infectious Disease"/>
            <person name="Wu L."/>
            <person name="Ma J."/>
        </authorList>
    </citation>
    <scope>NUCLEOTIDE SEQUENCE [LARGE SCALE GENOMIC DNA]</scope>
    <source>
        <strain evidence="8 9">JCM 10671</strain>
    </source>
</reference>
<dbReference type="InterPro" id="IPR050775">
    <property type="entry name" value="FAD-binding_Monooxygenases"/>
</dbReference>
<keyword evidence="3" id="KW-0285">Flavoprotein</keyword>
<keyword evidence="6" id="KW-0560">Oxidoreductase</keyword>
<evidence type="ECO:0000256" key="6">
    <source>
        <dbReference type="ARBA" id="ARBA00023002"/>
    </source>
</evidence>
<protein>
    <submittedName>
        <fullName evidence="8">NAD(P)/FAD-dependent oxidoreductase</fullName>
    </submittedName>
</protein>
<keyword evidence="4" id="KW-0274">FAD</keyword>
<evidence type="ECO:0000256" key="5">
    <source>
        <dbReference type="ARBA" id="ARBA00022857"/>
    </source>
</evidence>
<evidence type="ECO:0000256" key="7">
    <source>
        <dbReference type="ARBA" id="ARBA00023033"/>
    </source>
</evidence>